<keyword evidence="6" id="KW-1185">Reference proteome</keyword>
<dbReference type="InterPro" id="IPR002018">
    <property type="entry name" value="CarbesteraseB"/>
</dbReference>
<protein>
    <recommendedName>
        <fullName evidence="3">Carboxylic ester hydrolase</fullName>
        <ecNumber evidence="3">3.1.1.-</ecNumber>
    </recommendedName>
</protein>
<dbReference type="GO" id="GO:0016787">
    <property type="term" value="F:hydrolase activity"/>
    <property type="evidence" value="ECO:0007669"/>
    <property type="project" value="UniProtKB-KW"/>
</dbReference>
<evidence type="ECO:0000313" key="5">
    <source>
        <dbReference type="EMBL" id="TEB27080.1"/>
    </source>
</evidence>
<gene>
    <name evidence="5" type="ORF">FA13DRAFT_1635023</name>
</gene>
<dbReference type="AlphaFoldDB" id="A0A4Y7SYZ8"/>
<keyword evidence="2 3" id="KW-0378">Hydrolase</keyword>
<dbReference type="Proteomes" id="UP000298030">
    <property type="component" value="Unassembled WGS sequence"/>
</dbReference>
<feature type="domain" description="Carboxylesterase type B" evidence="4">
    <location>
        <begin position="14"/>
        <end position="480"/>
    </location>
</feature>
<dbReference type="InterPro" id="IPR019826">
    <property type="entry name" value="Carboxylesterase_B_AS"/>
</dbReference>
<dbReference type="InterPro" id="IPR029058">
    <property type="entry name" value="AB_hydrolase_fold"/>
</dbReference>
<dbReference type="STRING" id="71717.A0A4Y7SYZ8"/>
<feature type="non-terminal residue" evidence="5">
    <location>
        <position position="1"/>
    </location>
</feature>
<dbReference type="PANTHER" id="PTHR11559">
    <property type="entry name" value="CARBOXYLESTERASE"/>
    <property type="match status" value="1"/>
</dbReference>
<evidence type="ECO:0000313" key="6">
    <source>
        <dbReference type="Proteomes" id="UP000298030"/>
    </source>
</evidence>
<organism evidence="5 6">
    <name type="scientific">Coprinellus micaceus</name>
    <name type="common">Glistening ink-cap mushroom</name>
    <name type="synonym">Coprinus micaceus</name>
    <dbReference type="NCBI Taxonomy" id="71717"/>
    <lineage>
        <taxon>Eukaryota</taxon>
        <taxon>Fungi</taxon>
        <taxon>Dikarya</taxon>
        <taxon>Basidiomycota</taxon>
        <taxon>Agaricomycotina</taxon>
        <taxon>Agaricomycetes</taxon>
        <taxon>Agaricomycetidae</taxon>
        <taxon>Agaricales</taxon>
        <taxon>Agaricineae</taxon>
        <taxon>Psathyrellaceae</taxon>
        <taxon>Coprinellus</taxon>
    </lineage>
</organism>
<name>A0A4Y7SYZ8_COPMI</name>
<evidence type="ECO:0000256" key="3">
    <source>
        <dbReference type="RuleBase" id="RU361235"/>
    </source>
</evidence>
<comment type="caution">
    <text evidence="5">The sequence shown here is derived from an EMBL/GenBank/DDBJ whole genome shotgun (WGS) entry which is preliminary data.</text>
</comment>
<proteinExistence type="inferred from homology"/>
<accession>A0A4Y7SYZ8</accession>
<dbReference type="EMBL" id="QPFP01000043">
    <property type="protein sequence ID" value="TEB27080.1"/>
    <property type="molecule type" value="Genomic_DNA"/>
</dbReference>
<dbReference type="EC" id="3.1.1.-" evidence="3"/>
<dbReference type="SUPFAM" id="SSF53474">
    <property type="entry name" value="alpha/beta-Hydrolases"/>
    <property type="match status" value="1"/>
</dbReference>
<sequence>TVDLGYTKYQGVVNAKTGNTQFLGMRYAKAPTGDLRWREPQEPDRVPGIETAHSLPPNCPRGAMGLQPANPFRTQEGSRLPTRHSSPNKRRVVYSEDCLFLNVFVSGRLNATTSDSERKRMPVVVWIHGGGYIGGGIGNDGNDLITAAHGKVVVVQMQYRIGVFGFLAGVEVKKHGVLNAGLLDQQFALKWVQHHIHKFGGDSSKVTIWGQSAGAGSVIQHLVANNGHTTPPLFRSAITSSTFLPSQYPFDGSVPESIFNYTITRAGCNKAKNPLGCLRNMSTNELIAVNVDVCTSGFYGTFVFAPVVDGTFIKERPSEMLKQGKLNTDTLLTMTNTYEGVGFVDSSWSSTVQEYISNLLPLLPERHAADGGRLYHGLGTTAEQIGLIMGDSIFTCPTYSLLQGVRGGAYKGHFAVPPARHAGDVAYYYPSNGLPAWSHPEFNRAFSESFLNFVLAGDPNLKVESNILPPWKRWSLRSGERIEMVFNRSKDYLPDIDSSETQQDLLERCAFWDQVSAWTGQ</sequence>
<evidence type="ECO:0000256" key="2">
    <source>
        <dbReference type="ARBA" id="ARBA00022801"/>
    </source>
</evidence>
<dbReference type="InterPro" id="IPR050309">
    <property type="entry name" value="Type-B_Carboxylest/Lipase"/>
</dbReference>
<dbReference type="OrthoDB" id="408631at2759"/>
<dbReference type="Gene3D" id="3.40.50.1820">
    <property type="entry name" value="alpha/beta hydrolase"/>
    <property type="match status" value="1"/>
</dbReference>
<reference evidence="5 6" key="1">
    <citation type="journal article" date="2019" name="Nat. Ecol. Evol.">
        <title>Megaphylogeny resolves global patterns of mushroom evolution.</title>
        <authorList>
            <person name="Varga T."/>
            <person name="Krizsan K."/>
            <person name="Foldi C."/>
            <person name="Dima B."/>
            <person name="Sanchez-Garcia M."/>
            <person name="Sanchez-Ramirez S."/>
            <person name="Szollosi G.J."/>
            <person name="Szarkandi J.G."/>
            <person name="Papp V."/>
            <person name="Albert L."/>
            <person name="Andreopoulos W."/>
            <person name="Angelini C."/>
            <person name="Antonin V."/>
            <person name="Barry K.W."/>
            <person name="Bougher N.L."/>
            <person name="Buchanan P."/>
            <person name="Buyck B."/>
            <person name="Bense V."/>
            <person name="Catcheside P."/>
            <person name="Chovatia M."/>
            <person name="Cooper J."/>
            <person name="Damon W."/>
            <person name="Desjardin D."/>
            <person name="Finy P."/>
            <person name="Geml J."/>
            <person name="Haridas S."/>
            <person name="Hughes K."/>
            <person name="Justo A."/>
            <person name="Karasinski D."/>
            <person name="Kautmanova I."/>
            <person name="Kiss B."/>
            <person name="Kocsube S."/>
            <person name="Kotiranta H."/>
            <person name="LaButti K.M."/>
            <person name="Lechner B.E."/>
            <person name="Liimatainen K."/>
            <person name="Lipzen A."/>
            <person name="Lukacs Z."/>
            <person name="Mihaltcheva S."/>
            <person name="Morgado L.N."/>
            <person name="Niskanen T."/>
            <person name="Noordeloos M.E."/>
            <person name="Ohm R.A."/>
            <person name="Ortiz-Santana B."/>
            <person name="Ovrebo C."/>
            <person name="Racz N."/>
            <person name="Riley R."/>
            <person name="Savchenko A."/>
            <person name="Shiryaev A."/>
            <person name="Soop K."/>
            <person name="Spirin V."/>
            <person name="Szebenyi C."/>
            <person name="Tomsovsky M."/>
            <person name="Tulloss R.E."/>
            <person name="Uehling J."/>
            <person name="Grigoriev I.V."/>
            <person name="Vagvolgyi C."/>
            <person name="Papp T."/>
            <person name="Martin F.M."/>
            <person name="Miettinen O."/>
            <person name="Hibbett D.S."/>
            <person name="Nagy L.G."/>
        </authorList>
    </citation>
    <scope>NUCLEOTIDE SEQUENCE [LARGE SCALE GENOMIC DNA]</scope>
    <source>
        <strain evidence="5 6">FP101781</strain>
    </source>
</reference>
<dbReference type="Pfam" id="PF00135">
    <property type="entry name" value="COesterase"/>
    <property type="match status" value="1"/>
</dbReference>
<dbReference type="PROSITE" id="PS00122">
    <property type="entry name" value="CARBOXYLESTERASE_B_1"/>
    <property type="match status" value="1"/>
</dbReference>
<evidence type="ECO:0000256" key="1">
    <source>
        <dbReference type="ARBA" id="ARBA00005964"/>
    </source>
</evidence>
<comment type="similarity">
    <text evidence="1 3">Belongs to the type-B carboxylesterase/lipase family.</text>
</comment>
<evidence type="ECO:0000259" key="4">
    <source>
        <dbReference type="Pfam" id="PF00135"/>
    </source>
</evidence>